<dbReference type="Gene3D" id="1.20.1440.120">
    <property type="entry name" value="Recombination protein O, C-terminal domain"/>
    <property type="match status" value="1"/>
</dbReference>
<evidence type="ECO:0000256" key="4">
    <source>
        <dbReference type="ARBA" id="ARBA00022763"/>
    </source>
</evidence>
<keyword evidence="11" id="KW-1185">Reference proteome</keyword>
<dbReference type="InterPro" id="IPR022572">
    <property type="entry name" value="DNA_rep/recomb_RecO_N"/>
</dbReference>
<evidence type="ECO:0000256" key="3">
    <source>
        <dbReference type="ARBA" id="ARBA00021310"/>
    </source>
</evidence>
<dbReference type="AlphaFoldDB" id="A0A919BF49"/>
<dbReference type="RefSeq" id="WP_189767889.1">
    <property type="nucleotide sequence ID" value="NZ_BNCK01000002.1"/>
</dbReference>
<evidence type="ECO:0000256" key="1">
    <source>
        <dbReference type="ARBA" id="ARBA00003065"/>
    </source>
</evidence>
<dbReference type="GO" id="GO:0043590">
    <property type="term" value="C:bacterial nucleoid"/>
    <property type="evidence" value="ECO:0007669"/>
    <property type="project" value="TreeGrafter"/>
</dbReference>
<dbReference type="InterPro" id="IPR037278">
    <property type="entry name" value="ARFGAP/RecO"/>
</dbReference>
<dbReference type="GO" id="GO:0006310">
    <property type="term" value="P:DNA recombination"/>
    <property type="evidence" value="ECO:0007669"/>
    <property type="project" value="UniProtKB-UniRule"/>
</dbReference>
<evidence type="ECO:0000259" key="9">
    <source>
        <dbReference type="Pfam" id="PF11967"/>
    </source>
</evidence>
<dbReference type="PANTHER" id="PTHR33991">
    <property type="entry name" value="DNA REPAIR PROTEIN RECO"/>
    <property type="match status" value="1"/>
</dbReference>
<evidence type="ECO:0000256" key="8">
    <source>
        <dbReference type="HAMAP-Rule" id="MF_00201"/>
    </source>
</evidence>
<sequence>MRDVEQQAYLLHSRPFKDNQVIAEFLTKDLGKVAAVTYVSSSSKHSKKAILQPFIPLVITLKGKGNLKSASAIEATGKSFVLAGTHLFSALYVNELQCKLLTESVPSPLLFDFYQETISRLAQQQEVEPILRAFEWQLLQELGYALDFSSLEHLKCQYCQFLPDVGFIAFEQSNQGSALERSHLLAIANEQALDKAAMQTFKLLMRQVIHYLLDGRPLNSRKLFTR</sequence>
<dbReference type="NCBIfam" id="TIGR00613">
    <property type="entry name" value="reco"/>
    <property type="match status" value="1"/>
</dbReference>
<dbReference type="GO" id="GO:0006302">
    <property type="term" value="P:double-strand break repair"/>
    <property type="evidence" value="ECO:0007669"/>
    <property type="project" value="TreeGrafter"/>
</dbReference>
<protein>
    <recommendedName>
        <fullName evidence="3 8">DNA repair protein RecO</fullName>
    </recommendedName>
    <alternativeName>
        <fullName evidence="7 8">Recombination protein O</fullName>
    </alternativeName>
</protein>
<evidence type="ECO:0000256" key="6">
    <source>
        <dbReference type="ARBA" id="ARBA00023204"/>
    </source>
</evidence>
<dbReference type="InterPro" id="IPR003717">
    <property type="entry name" value="RecO"/>
</dbReference>
<dbReference type="Pfam" id="PF02565">
    <property type="entry name" value="RecO_C"/>
    <property type="match status" value="1"/>
</dbReference>
<evidence type="ECO:0000313" key="11">
    <source>
        <dbReference type="Proteomes" id="UP000623842"/>
    </source>
</evidence>
<comment type="caution">
    <text evidence="10">The sequence shown here is derived from an EMBL/GenBank/DDBJ whole genome shotgun (WGS) entry which is preliminary data.</text>
</comment>
<comment type="similarity">
    <text evidence="2 8">Belongs to the RecO family.</text>
</comment>
<reference evidence="10" key="1">
    <citation type="journal article" date="2014" name="Int. J. Syst. Evol. Microbiol.">
        <title>Complete genome sequence of Corynebacterium casei LMG S-19264T (=DSM 44701T), isolated from a smear-ripened cheese.</title>
        <authorList>
            <consortium name="US DOE Joint Genome Institute (JGI-PGF)"/>
            <person name="Walter F."/>
            <person name="Albersmeier A."/>
            <person name="Kalinowski J."/>
            <person name="Ruckert C."/>
        </authorList>
    </citation>
    <scope>NUCLEOTIDE SEQUENCE</scope>
    <source>
        <strain evidence="10">KCTC 42731</strain>
    </source>
</reference>
<dbReference type="PANTHER" id="PTHR33991:SF1">
    <property type="entry name" value="DNA REPAIR PROTEIN RECO"/>
    <property type="match status" value="1"/>
</dbReference>
<feature type="domain" description="DNA replication/recombination mediator RecO N-terminal" evidence="9">
    <location>
        <begin position="1"/>
        <end position="75"/>
    </location>
</feature>
<keyword evidence="6 8" id="KW-0234">DNA repair</keyword>
<accession>A0A919BF49</accession>
<evidence type="ECO:0000313" key="10">
    <source>
        <dbReference type="EMBL" id="GHF84544.1"/>
    </source>
</evidence>
<proteinExistence type="inferred from homology"/>
<dbReference type="Pfam" id="PF11967">
    <property type="entry name" value="RecO_N"/>
    <property type="match status" value="1"/>
</dbReference>
<keyword evidence="5 8" id="KW-0233">DNA recombination</keyword>
<evidence type="ECO:0000256" key="5">
    <source>
        <dbReference type="ARBA" id="ARBA00023172"/>
    </source>
</evidence>
<dbReference type="HAMAP" id="MF_00201">
    <property type="entry name" value="RecO"/>
    <property type="match status" value="1"/>
</dbReference>
<organism evidence="10 11">
    <name type="scientific">Thalassotalea marina</name>
    <dbReference type="NCBI Taxonomy" id="1673741"/>
    <lineage>
        <taxon>Bacteria</taxon>
        <taxon>Pseudomonadati</taxon>
        <taxon>Pseudomonadota</taxon>
        <taxon>Gammaproteobacteria</taxon>
        <taxon>Alteromonadales</taxon>
        <taxon>Colwelliaceae</taxon>
        <taxon>Thalassotalea</taxon>
    </lineage>
</organism>
<evidence type="ECO:0000256" key="7">
    <source>
        <dbReference type="ARBA" id="ARBA00033409"/>
    </source>
</evidence>
<name>A0A919BF49_9GAMM</name>
<dbReference type="InterPro" id="IPR012340">
    <property type="entry name" value="NA-bd_OB-fold"/>
</dbReference>
<gene>
    <name evidence="8 10" type="primary">recO</name>
    <name evidence="10" type="ORF">GCM10017161_09980</name>
</gene>
<comment type="function">
    <text evidence="1 8">Involved in DNA repair and RecF pathway recombination.</text>
</comment>
<keyword evidence="4 8" id="KW-0227">DNA damage</keyword>
<dbReference type="SUPFAM" id="SSF57863">
    <property type="entry name" value="ArfGap/RecO-like zinc finger"/>
    <property type="match status" value="1"/>
</dbReference>
<evidence type="ECO:0000256" key="2">
    <source>
        <dbReference type="ARBA" id="ARBA00007452"/>
    </source>
</evidence>
<dbReference type="Proteomes" id="UP000623842">
    <property type="component" value="Unassembled WGS sequence"/>
</dbReference>
<dbReference type="Gene3D" id="2.40.50.140">
    <property type="entry name" value="Nucleic acid-binding proteins"/>
    <property type="match status" value="1"/>
</dbReference>
<dbReference type="InterPro" id="IPR042242">
    <property type="entry name" value="RecO_C"/>
</dbReference>
<dbReference type="SUPFAM" id="SSF50249">
    <property type="entry name" value="Nucleic acid-binding proteins"/>
    <property type="match status" value="1"/>
</dbReference>
<dbReference type="EMBL" id="BNCK01000002">
    <property type="protein sequence ID" value="GHF84544.1"/>
    <property type="molecule type" value="Genomic_DNA"/>
</dbReference>
<reference evidence="10" key="2">
    <citation type="submission" date="2020-09" db="EMBL/GenBank/DDBJ databases">
        <authorList>
            <person name="Sun Q."/>
            <person name="Kim S."/>
        </authorList>
    </citation>
    <scope>NUCLEOTIDE SEQUENCE</scope>
    <source>
        <strain evidence="10">KCTC 42731</strain>
    </source>
</reference>